<organism evidence="1 2">
    <name type="scientific">Methylotenera mobilis</name>
    <dbReference type="NCBI Taxonomy" id="359408"/>
    <lineage>
        <taxon>Bacteria</taxon>
        <taxon>Pseudomonadati</taxon>
        <taxon>Pseudomonadota</taxon>
        <taxon>Betaproteobacteria</taxon>
        <taxon>Nitrosomonadales</taxon>
        <taxon>Methylophilaceae</taxon>
        <taxon>Methylotenera</taxon>
    </lineage>
</organism>
<name>A0A351R7W7_9PROT</name>
<dbReference type="Pfam" id="PF06293">
    <property type="entry name" value="Kdo"/>
    <property type="match status" value="1"/>
</dbReference>
<dbReference type="AlphaFoldDB" id="A0A351R7W7"/>
<protein>
    <submittedName>
        <fullName evidence="1">Uncharacterized protein</fullName>
    </submittedName>
</protein>
<accession>A0A351R7W7</accession>
<dbReference type="SUPFAM" id="SSF56112">
    <property type="entry name" value="Protein kinase-like (PK-like)"/>
    <property type="match status" value="2"/>
</dbReference>
<dbReference type="EMBL" id="DNAA01000003">
    <property type="protein sequence ID" value="HBA08138.1"/>
    <property type="molecule type" value="Genomic_DNA"/>
</dbReference>
<dbReference type="STRING" id="1132855.GCA_000384255_00932"/>
<dbReference type="Proteomes" id="UP000264313">
    <property type="component" value="Unassembled WGS sequence"/>
</dbReference>
<dbReference type="InterPro" id="IPR011009">
    <property type="entry name" value="Kinase-like_dom_sf"/>
</dbReference>
<proteinExistence type="predicted"/>
<comment type="caution">
    <text evidence="1">The sequence shown here is derived from an EMBL/GenBank/DDBJ whole genome shotgun (WGS) entry which is preliminary data.</text>
</comment>
<gene>
    <name evidence="1" type="ORF">DCW48_00065</name>
</gene>
<sequence length="473" mass="54134">MQQILLNNSEPILVDETVRTVPHQRIVVRGVWNGQAVFAKVFYGARAKQHYLRDLSGVNYLAAANILTPSLLHKDESSVDGALAYVLIFTAIADAVNTEQLLATSSHQRRFDLAVKLVKVVASHHQANLLQTDLYPKNFLATAEHVYTIDGDGIRHYAKLDQKTALQNLSLLLSKFDVLDIEYWIDDLLAVYAQTRDWKTFPHRATVPRLVNAYRQKIASMYADKKVFRQCTDINIHQYRHSFIAWASAYSSLPIPSEIKQLDALIAKANLLKDGNTCTVALAKIDDTDVVVKRYNIKNVTHRLSRMFRQTRASISWANAYRLNFLGINTPKPIALIEQRDFYLRGKAYFLSEYVEAPDVATYFAQAQDPAVSDEAVKEIVQLFYRLYLLKLSHGDMKFSNIKMLGTRPMLIDLDSMQQHHCQYFASKAHAKDLRRFMRNWKDDTSLYNAFLQAFKVVYVDHSPLKKAKILSD</sequence>
<evidence type="ECO:0000313" key="1">
    <source>
        <dbReference type="EMBL" id="HBA08138.1"/>
    </source>
</evidence>
<reference evidence="1 2" key="1">
    <citation type="journal article" date="2018" name="Nat. Biotechnol.">
        <title>A standardized bacterial taxonomy based on genome phylogeny substantially revises the tree of life.</title>
        <authorList>
            <person name="Parks D.H."/>
            <person name="Chuvochina M."/>
            <person name="Waite D.W."/>
            <person name="Rinke C."/>
            <person name="Skarshewski A."/>
            <person name="Chaumeil P.A."/>
            <person name="Hugenholtz P."/>
        </authorList>
    </citation>
    <scope>NUCLEOTIDE SEQUENCE [LARGE SCALE GENOMIC DNA]</scope>
    <source>
        <strain evidence="1">UBA9958</strain>
    </source>
</reference>
<evidence type="ECO:0000313" key="2">
    <source>
        <dbReference type="Proteomes" id="UP000264313"/>
    </source>
</evidence>